<feature type="transmembrane region" description="Helical" evidence="2">
    <location>
        <begin position="216"/>
        <end position="235"/>
    </location>
</feature>
<proteinExistence type="predicted"/>
<gene>
    <name evidence="3" type="ORF">niasHS_015857</name>
</gene>
<dbReference type="Proteomes" id="UP001620645">
    <property type="component" value="Unassembled WGS sequence"/>
</dbReference>
<keyword evidence="2" id="KW-1133">Transmembrane helix</keyword>
<evidence type="ECO:0000256" key="2">
    <source>
        <dbReference type="SAM" id="Phobius"/>
    </source>
</evidence>
<organism evidence="3 4">
    <name type="scientific">Heterodera schachtii</name>
    <name type="common">Sugarbeet cyst nematode worm</name>
    <name type="synonym">Tylenchus schachtii</name>
    <dbReference type="NCBI Taxonomy" id="97005"/>
    <lineage>
        <taxon>Eukaryota</taxon>
        <taxon>Metazoa</taxon>
        <taxon>Ecdysozoa</taxon>
        <taxon>Nematoda</taxon>
        <taxon>Chromadorea</taxon>
        <taxon>Rhabditida</taxon>
        <taxon>Tylenchina</taxon>
        <taxon>Tylenchomorpha</taxon>
        <taxon>Tylenchoidea</taxon>
        <taxon>Heteroderidae</taxon>
        <taxon>Heteroderinae</taxon>
        <taxon>Heterodera</taxon>
    </lineage>
</organism>
<feature type="transmembrane region" description="Helical" evidence="2">
    <location>
        <begin position="70"/>
        <end position="91"/>
    </location>
</feature>
<reference evidence="3 4" key="1">
    <citation type="submission" date="2024-10" db="EMBL/GenBank/DDBJ databases">
        <authorList>
            <person name="Kim D."/>
        </authorList>
    </citation>
    <scope>NUCLEOTIDE SEQUENCE [LARGE SCALE GENOMIC DNA]</scope>
    <source>
        <strain evidence="3">Taebaek</strain>
    </source>
</reference>
<feature type="transmembrane region" description="Helical" evidence="2">
    <location>
        <begin position="97"/>
        <end position="117"/>
    </location>
</feature>
<sequence>MQKTKSDDVLETISSTVQFHSEWYLDSELQFVHDFNSSIRKSIKPKQCRTNLFCCSAAYYDEEFLKSGQWLAKIAEICICLFIILLSLFNNGFYGEVGLSIAVAAVSLTISCAFVMIKLRTLNRWATQKQWFIMESLTYALLSAGLMLCANVTILAHISHRNFLHMDTDEALLLQWHVVPSTDPLLIGTIFAALILCSAVYLVDVWVVYRQRRWRTWLLLFGFLLAISIVTVGAAKRELNLSIYPPPISNDYNYRIKIYCKHNSNSRAADEVPSSLQQQKLIAEHTLCGTKNSEQNVKEGHFLENGTDQQLNGKQTQLDTVAQNKFNFTISMPAKAEENLTQCANNELFIEIVKIFAVNQREENLLKLERMTIEQFKRTDKLEYDFEEEYSKKFEIISHMEKQPFEFTLRISKASGVSSQNFILQQDFVVYKKTLTGGTVNITVPITKERKISERRDGIQIKINYQIDNPDNENETKNFVKIYRINDEMWNNYSSFKIDFNKSDVSPLNTVESTNDNHTIQQRGNSNIQGEQQRKKQGTRTVQ</sequence>
<evidence type="ECO:0000313" key="3">
    <source>
        <dbReference type="EMBL" id="KAL3071115.1"/>
    </source>
</evidence>
<accession>A0ABD2I1S2</accession>
<keyword evidence="2" id="KW-0472">Membrane</keyword>
<evidence type="ECO:0000256" key="1">
    <source>
        <dbReference type="SAM" id="MobiDB-lite"/>
    </source>
</evidence>
<comment type="caution">
    <text evidence="3">The sequence shown here is derived from an EMBL/GenBank/DDBJ whole genome shotgun (WGS) entry which is preliminary data.</text>
</comment>
<dbReference type="AlphaFoldDB" id="A0ABD2I1S2"/>
<protein>
    <submittedName>
        <fullName evidence="3">Uncharacterized protein</fullName>
    </submittedName>
</protein>
<evidence type="ECO:0000313" key="4">
    <source>
        <dbReference type="Proteomes" id="UP001620645"/>
    </source>
</evidence>
<name>A0ABD2I1S2_HETSC</name>
<feature type="compositionally biased region" description="Polar residues" evidence="1">
    <location>
        <begin position="509"/>
        <end position="531"/>
    </location>
</feature>
<feature type="transmembrane region" description="Helical" evidence="2">
    <location>
        <begin position="137"/>
        <end position="158"/>
    </location>
</feature>
<keyword evidence="2" id="KW-0812">Transmembrane</keyword>
<dbReference type="EMBL" id="JBICCN010000400">
    <property type="protein sequence ID" value="KAL3071115.1"/>
    <property type="molecule type" value="Genomic_DNA"/>
</dbReference>
<feature type="transmembrane region" description="Helical" evidence="2">
    <location>
        <begin position="185"/>
        <end position="209"/>
    </location>
</feature>
<keyword evidence="4" id="KW-1185">Reference proteome</keyword>
<feature type="region of interest" description="Disordered" evidence="1">
    <location>
        <begin position="509"/>
        <end position="543"/>
    </location>
</feature>